<comment type="caution">
    <text evidence="3">The sequence shown here is derived from an EMBL/GenBank/DDBJ whole genome shotgun (WGS) entry which is preliminary data.</text>
</comment>
<sequence length="93" mass="9985">MMRLITIGLGACALYALSIVQAKDALAANTVSAEGSQKSTPLPTRPCRNSRHVSESFKRLPAESNDITAANTPATALEIQPTTEKTETERSRK</sequence>
<feature type="compositionally biased region" description="Polar residues" evidence="1">
    <location>
        <begin position="65"/>
        <end position="74"/>
    </location>
</feature>
<keyword evidence="2" id="KW-0732">Signal</keyword>
<protein>
    <submittedName>
        <fullName evidence="3">Uncharacterized protein</fullName>
    </submittedName>
</protein>
<feature type="region of interest" description="Disordered" evidence="1">
    <location>
        <begin position="28"/>
        <end position="93"/>
    </location>
</feature>
<evidence type="ECO:0000256" key="1">
    <source>
        <dbReference type="SAM" id="MobiDB-lite"/>
    </source>
</evidence>
<organism evidence="3 4">
    <name type="scientific">Podila minutissima</name>
    <dbReference type="NCBI Taxonomy" id="64525"/>
    <lineage>
        <taxon>Eukaryota</taxon>
        <taxon>Fungi</taxon>
        <taxon>Fungi incertae sedis</taxon>
        <taxon>Mucoromycota</taxon>
        <taxon>Mortierellomycotina</taxon>
        <taxon>Mortierellomycetes</taxon>
        <taxon>Mortierellales</taxon>
        <taxon>Mortierellaceae</taxon>
        <taxon>Podila</taxon>
    </lineage>
</organism>
<accession>A0A9P5SNR2</accession>
<feature type="chain" id="PRO_5040414702" evidence="2">
    <location>
        <begin position="23"/>
        <end position="93"/>
    </location>
</feature>
<feature type="compositionally biased region" description="Basic and acidic residues" evidence="1">
    <location>
        <begin position="52"/>
        <end position="61"/>
    </location>
</feature>
<keyword evidence="4" id="KW-1185">Reference proteome</keyword>
<evidence type="ECO:0000256" key="2">
    <source>
        <dbReference type="SAM" id="SignalP"/>
    </source>
</evidence>
<dbReference type="EMBL" id="JAAAUY010000241">
    <property type="protein sequence ID" value="KAF9332754.1"/>
    <property type="molecule type" value="Genomic_DNA"/>
</dbReference>
<feature type="signal peptide" evidence="2">
    <location>
        <begin position="1"/>
        <end position="22"/>
    </location>
</feature>
<dbReference type="Proteomes" id="UP000696485">
    <property type="component" value="Unassembled WGS sequence"/>
</dbReference>
<evidence type="ECO:0000313" key="3">
    <source>
        <dbReference type="EMBL" id="KAF9332754.1"/>
    </source>
</evidence>
<feature type="compositionally biased region" description="Basic and acidic residues" evidence="1">
    <location>
        <begin position="84"/>
        <end position="93"/>
    </location>
</feature>
<evidence type="ECO:0000313" key="4">
    <source>
        <dbReference type="Proteomes" id="UP000696485"/>
    </source>
</evidence>
<gene>
    <name evidence="3" type="ORF">BG006_004372</name>
</gene>
<feature type="compositionally biased region" description="Polar residues" evidence="1">
    <location>
        <begin position="29"/>
        <end position="42"/>
    </location>
</feature>
<proteinExistence type="predicted"/>
<dbReference type="AlphaFoldDB" id="A0A9P5SNR2"/>
<name>A0A9P5SNR2_9FUNG</name>
<reference evidence="3" key="1">
    <citation type="journal article" date="2020" name="Fungal Divers.">
        <title>Resolving the Mortierellaceae phylogeny through synthesis of multi-gene phylogenetics and phylogenomics.</title>
        <authorList>
            <person name="Vandepol N."/>
            <person name="Liber J."/>
            <person name="Desiro A."/>
            <person name="Na H."/>
            <person name="Kennedy M."/>
            <person name="Barry K."/>
            <person name="Grigoriev I.V."/>
            <person name="Miller A.N."/>
            <person name="O'Donnell K."/>
            <person name="Stajich J.E."/>
            <person name="Bonito G."/>
        </authorList>
    </citation>
    <scope>NUCLEOTIDE SEQUENCE</scope>
    <source>
        <strain evidence="3">NVP1</strain>
    </source>
</reference>